<evidence type="ECO:0000313" key="3">
    <source>
        <dbReference type="EMBL" id="CAG2208427.1"/>
    </source>
</evidence>
<dbReference type="OrthoDB" id="10261083at2759"/>
<dbReference type="InterPro" id="IPR013762">
    <property type="entry name" value="Integrase-like_cat_sf"/>
</dbReference>
<organism evidence="3 4">
    <name type="scientific">Mytilus edulis</name>
    <name type="common">Blue mussel</name>
    <dbReference type="NCBI Taxonomy" id="6550"/>
    <lineage>
        <taxon>Eukaryota</taxon>
        <taxon>Metazoa</taxon>
        <taxon>Spiralia</taxon>
        <taxon>Lophotrochozoa</taxon>
        <taxon>Mollusca</taxon>
        <taxon>Bivalvia</taxon>
        <taxon>Autobranchia</taxon>
        <taxon>Pteriomorphia</taxon>
        <taxon>Mytilida</taxon>
        <taxon>Mytiloidea</taxon>
        <taxon>Mytilidae</taxon>
        <taxon>Mytilinae</taxon>
        <taxon>Mytilus</taxon>
    </lineage>
</organism>
<reference evidence="3" key="1">
    <citation type="submission" date="2021-03" db="EMBL/GenBank/DDBJ databases">
        <authorList>
            <person name="Bekaert M."/>
        </authorList>
    </citation>
    <scope>NUCLEOTIDE SEQUENCE</scope>
</reference>
<keyword evidence="4" id="KW-1185">Reference proteome</keyword>
<feature type="compositionally biased region" description="Basic and acidic residues" evidence="2">
    <location>
        <begin position="1218"/>
        <end position="1229"/>
    </location>
</feature>
<feature type="region of interest" description="Disordered" evidence="2">
    <location>
        <begin position="1204"/>
        <end position="1235"/>
    </location>
</feature>
<feature type="compositionally biased region" description="Polar residues" evidence="2">
    <location>
        <begin position="1638"/>
        <end position="1654"/>
    </location>
</feature>
<feature type="compositionally biased region" description="Basic and acidic residues" evidence="2">
    <location>
        <begin position="1327"/>
        <end position="1342"/>
    </location>
</feature>
<feature type="compositionally biased region" description="Polar residues" evidence="2">
    <location>
        <begin position="278"/>
        <end position="297"/>
    </location>
</feature>
<dbReference type="SUPFAM" id="SSF56349">
    <property type="entry name" value="DNA breaking-rejoining enzymes"/>
    <property type="match status" value="1"/>
</dbReference>
<feature type="compositionally biased region" description="Polar residues" evidence="2">
    <location>
        <begin position="1806"/>
        <end position="1816"/>
    </location>
</feature>
<feature type="compositionally biased region" description="Low complexity" evidence="2">
    <location>
        <begin position="252"/>
        <end position="269"/>
    </location>
</feature>
<feature type="compositionally biased region" description="Polar residues" evidence="2">
    <location>
        <begin position="1605"/>
        <end position="1618"/>
    </location>
</feature>
<feature type="compositionally biased region" description="Polar residues" evidence="2">
    <location>
        <begin position="1857"/>
        <end position="1874"/>
    </location>
</feature>
<dbReference type="GO" id="GO:0006310">
    <property type="term" value="P:DNA recombination"/>
    <property type="evidence" value="ECO:0007669"/>
    <property type="project" value="UniProtKB-KW"/>
</dbReference>
<evidence type="ECO:0000313" key="4">
    <source>
        <dbReference type="Proteomes" id="UP000683360"/>
    </source>
</evidence>
<feature type="compositionally biased region" description="Basic and acidic residues" evidence="2">
    <location>
        <begin position="1274"/>
        <end position="1297"/>
    </location>
</feature>
<feature type="region of interest" description="Disordered" evidence="2">
    <location>
        <begin position="1857"/>
        <end position="1880"/>
    </location>
</feature>
<keyword evidence="1" id="KW-0233">DNA recombination</keyword>
<dbReference type="InterPro" id="IPR011010">
    <property type="entry name" value="DNA_brk_join_enz"/>
</dbReference>
<evidence type="ECO:0000256" key="1">
    <source>
        <dbReference type="ARBA" id="ARBA00023172"/>
    </source>
</evidence>
<feature type="compositionally biased region" description="Polar residues" evidence="2">
    <location>
        <begin position="242"/>
        <end position="251"/>
    </location>
</feature>
<gene>
    <name evidence="3" type="ORF">MEDL_22636</name>
</gene>
<feature type="region of interest" description="Disordered" evidence="2">
    <location>
        <begin position="1259"/>
        <end position="1398"/>
    </location>
</feature>
<protein>
    <submittedName>
        <fullName evidence="3">Uncharacterized protein</fullName>
    </submittedName>
</protein>
<name>A0A8S3RGI7_MYTED</name>
<feature type="region of interest" description="Disordered" evidence="2">
    <location>
        <begin position="1751"/>
        <end position="1779"/>
    </location>
</feature>
<comment type="caution">
    <text evidence="3">The sequence shown here is derived from an EMBL/GenBank/DDBJ whole genome shotgun (WGS) entry which is preliminary data.</text>
</comment>
<accession>A0A8S3RGI7</accession>
<dbReference type="GO" id="GO:0003677">
    <property type="term" value="F:DNA binding"/>
    <property type="evidence" value="ECO:0007669"/>
    <property type="project" value="InterPro"/>
</dbReference>
<feature type="region of interest" description="Disordered" evidence="2">
    <location>
        <begin position="1443"/>
        <end position="1720"/>
    </location>
</feature>
<dbReference type="EMBL" id="CAJPWZ010001110">
    <property type="protein sequence ID" value="CAG2208427.1"/>
    <property type="molecule type" value="Genomic_DNA"/>
</dbReference>
<dbReference type="PANTHER" id="PTHR33066">
    <property type="entry name" value="INTEGRASE_SAM-LIKE_N DOMAIN-CONTAINING PROTEIN"/>
    <property type="match status" value="1"/>
</dbReference>
<feature type="region of interest" description="Disordered" evidence="2">
    <location>
        <begin position="231"/>
        <end position="297"/>
    </location>
</feature>
<feature type="region of interest" description="Disordered" evidence="2">
    <location>
        <begin position="1799"/>
        <end position="1834"/>
    </location>
</feature>
<evidence type="ECO:0000256" key="2">
    <source>
        <dbReference type="SAM" id="MobiDB-lite"/>
    </source>
</evidence>
<feature type="compositionally biased region" description="Polar residues" evidence="2">
    <location>
        <begin position="1677"/>
        <end position="1699"/>
    </location>
</feature>
<sequence length="1906" mass="208121">MRDEAHIPFLSPSKPKKPSSTFEASCGISQDTVTSHNSFPESGHMTFALQFINEGIANSASEKVANNNISGFGMSSFSDQVKYKDFDIFDSSLGRLVPSCDKSMSSLLGKKKPVDGLRLTQPVWSKTENLLRSASQVLGTAEHFLAATGHLLNSEDSVVPAEVRSFLLQLDKALGSSQLLLMGSIANCTLSKRAEFLENISIAEPLKDSLLKSPLSDKMFGLPLQRVQEELSKNPPPVKVSVQVTNGKRSVNATSSSNSTSASGGPPSSAKKRKNNYGKPQNKPNNSGKSSVQEPTSSICSSNKFVSYTRPSQVSTSISRSGHYVTKSCNRGGVDLNSVSGILFPSFSGSKEDWRNEASHRPIYSEQISYCSPLQNGNKQIHQGFNPSRNVDYFSGSFRRVFPHSHFQNLQEIPSLRLEQQSFPVQGSPFWPVYSPFGFYQNHAGSYSSPTFPVYSDSFLPGRFPSQGILPNQIEGSDRLGHQLFSVPRLPYLLEKVRDNSVSRLCFPGRTFPNQCRPSPPTRGEIYKTMSENTFIPDGSISHSTSILATSGSIELSGRCNSIGTTSHSSASVLSAQVMDCSFTRMGSIDSNHSAFISTPSMVVSTGKCNEGPMSVPSSSQSNIIHRCLHPRLGSISGGAYNLGSLESRSFGRAYQCIGNESSSVCTESFPNVSKESVCHSGHGQHNSCSLSQESGRNSFTFSLSDSQRHSPSVFSTPGSSSGETYCGAPQYSSRHSIQIPCSSKHGVGTTSSSFQSCDSSLGVTSDRSVCDQSQSQTSLTFVSPVPDPKSFAVDAMSLSWKGMFGYAFPPFRFLSPVLQKIAGENCKIIVIAPAWPKQSWFPDLLRLSCACPLVLPLRPDLLSQIKGKVLYQNPEKLHLHAWLLSGLASEREVFLKEQPSISQSLSETPLALSMMQNGQSSQIGVGYRSAISRTIHISGGPDFGINEHISLLVRSFSLERPRQKTLVPKWDLGLVLSFLKLPPFEPAETIDLRFLSYKCCFLLALASGRRRSEIHAFSISDACLRFNRDKSSVTLLTDPAFLAKNQIPDKGAEPVVIPALPSDSISVLLCPVRILSIYLERTCSLRSVSNSRLFIPIKKGISDLSVKTISTWICKCISLAYGSSKAELLNSFNVKAHDVRGISTSWALFNSASLEEVLSAGFWRNENSFISHYLQSMATFAESLYSLGPIVSAQRLNFPPVSSPGLNTSRGHRNTHSRIDGTHSRVEDGYGGGQDLSASIVSKDGLMSEATNQVYSAGSVRQDHNKSVLHQRQHSDPLTKESLEMISRIEIDRQDKMIVQPHPPREPSSDRHKRRQIRVKNGLKNSIKDRVNSAGSAKDENQNSSPQTKSPPEASRVLSHLRPNRQRRTSSESESLNSGSPNDSGVESRPSFASKAEDIYTRKSGEYNVRNYQGDGKDMDESVSNVIAMLNREDVLDIHGGHSAESDIEDEGGGEYEESDDEIEEENNEMFLFVSKPKSAPKRRLSPNNIVDNDVDHIKTNTVSTTKGHRKGSRPTLSRGPKPEDDFHNGNQSSSDENDSKLRKKLPGSRPASGSNSRPHSGSNSRPHSGTSLGRPNSGTSLGRPGSGTSGGRPQSGTVVHRPNSGTSSAGASPQTSSDKRKNKTEKKPSKNIASKKGSTTDTGFSEMNVGSKTSKDTKLNLKPLQNGPKKASGSPELSASQLQDPLEATLTNRSISRMSRKSLREISQADVRKSIAKSSEKPYDFAKYQIAEVTDSFEARMFESMKRQNEDAMEDVVPSPRKTNSISPAKGPTINIPMQGDCPTLGNGVLYDLSPHATSDEDSTWQAPPNNPHNFQDEMKGRLSTDTMSSNPRDWSGVFSPPIILPHELANSTEDFSISSTSPTKDQNTGRTQDTDTEEELDLMYDPCLNCYYDPNTCKYYELI</sequence>
<feature type="region of interest" description="Disordered" evidence="2">
    <location>
        <begin position="1"/>
        <end position="24"/>
    </location>
</feature>
<dbReference type="Proteomes" id="UP000683360">
    <property type="component" value="Unassembled WGS sequence"/>
</dbReference>
<dbReference type="Gene3D" id="1.10.443.10">
    <property type="entry name" value="Intergrase catalytic core"/>
    <property type="match status" value="1"/>
</dbReference>
<proteinExistence type="predicted"/>
<feature type="compositionally biased region" description="Acidic residues" evidence="2">
    <location>
        <begin position="1447"/>
        <end position="1469"/>
    </location>
</feature>
<dbReference type="GO" id="GO:0015074">
    <property type="term" value="P:DNA integration"/>
    <property type="evidence" value="ECO:0007669"/>
    <property type="project" value="InterPro"/>
</dbReference>
<feature type="compositionally biased region" description="Polar residues" evidence="2">
    <location>
        <begin position="1553"/>
        <end position="1578"/>
    </location>
</feature>
<dbReference type="PANTHER" id="PTHR33066:SF2">
    <property type="entry name" value="FILAGGRIN-2-LIKE"/>
    <property type="match status" value="1"/>
</dbReference>